<protein>
    <recommendedName>
        <fullName evidence="1">DUF4283 domain-containing protein</fullName>
    </recommendedName>
</protein>
<dbReference type="Pfam" id="PF14111">
    <property type="entry name" value="DUF4283"/>
    <property type="match status" value="1"/>
</dbReference>
<gene>
    <name evidence="2" type="ORF">CURHAP_LOCUS15040</name>
</gene>
<evidence type="ECO:0000259" key="1">
    <source>
        <dbReference type="Pfam" id="PF14111"/>
    </source>
</evidence>
<reference evidence="2 3" key="1">
    <citation type="submission" date="2020-05" db="EMBL/GenBank/DDBJ databases">
        <authorList>
            <person name="Campoy J."/>
            <person name="Schneeberger K."/>
            <person name="Spophaly S."/>
        </authorList>
    </citation>
    <scope>NUCLEOTIDE SEQUENCE [LARGE SCALE GENOMIC DNA]</scope>
    <source>
        <strain evidence="2">PruArmRojPasFocal</strain>
    </source>
</reference>
<dbReference type="InterPro" id="IPR025558">
    <property type="entry name" value="DUF4283"/>
</dbReference>
<dbReference type="AlphaFoldDB" id="A0A6J5U0E4"/>
<evidence type="ECO:0000313" key="2">
    <source>
        <dbReference type="EMBL" id="CAB4269472.1"/>
    </source>
</evidence>
<organism evidence="2 3">
    <name type="scientific">Prunus armeniaca</name>
    <name type="common">Apricot</name>
    <name type="synonym">Armeniaca vulgaris</name>
    <dbReference type="NCBI Taxonomy" id="36596"/>
    <lineage>
        <taxon>Eukaryota</taxon>
        <taxon>Viridiplantae</taxon>
        <taxon>Streptophyta</taxon>
        <taxon>Embryophyta</taxon>
        <taxon>Tracheophyta</taxon>
        <taxon>Spermatophyta</taxon>
        <taxon>Magnoliopsida</taxon>
        <taxon>eudicotyledons</taxon>
        <taxon>Gunneridae</taxon>
        <taxon>Pentapetalae</taxon>
        <taxon>rosids</taxon>
        <taxon>fabids</taxon>
        <taxon>Rosales</taxon>
        <taxon>Rosaceae</taxon>
        <taxon>Amygdaloideae</taxon>
        <taxon>Amygdaleae</taxon>
        <taxon>Prunus</taxon>
    </lineage>
</organism>
<dbReference type="EMBL" id="CAEKDK010000002">
    <property type="protein sequence ID" value="CAB4269472.1"/>
    <property type="molecule type" value="Genomic_DNA"/>
</dbReference>
<dbReference type="Proteomes" id="UP000507222">
    <property type="component" value="Unassembled WGS sequence"/>
</dbReference>
<name>A0A6J5U0E4_PRUAR</name>
<feature type="domain" description="DUF4283" evidence="1">
    <location>
        <begin position="39"/>
        <end position="97"/>
    </location>
</feature>
<proteinExistence type="predicted"/>
<evidence type="ECO:0000313" key="3">
    <source>
        <dbReference type="Proteomes" id="UP000507222"/>
    </source>
</evidence>
<sequence length="97" mass="11111">MEDLEKRFGSHLRLSAPERGGIRIEAGDGIDLMWGSRFSLVARVLTSKAVFSDGFVGVFEKLWHGGDRVSIKEIDERKFLIRFASRRDMLRVLDMEP</sequence>
<accession>A0A6J5U0E4</accession>